<sequence length="56" mass="6546">MELGRAPEIVAKLRKEVDDIIGSKQEIEYEDLGKLTYLSQVLKESLRLYPSRSWHI</sequence>
<name>A0A0E9RM94_ANGAN</name>
<dbReference type="GO" id="GO:0020037">
    <property type="term" value="F:heme binding"/>
    <property type="evidence" value="ECO:0007669"/>
    <property type="project" value="InterPro"/>
</dbReference>
<dbReference type="GO" id="GO:0006707">
    <property type="term" value="P:cholesterol catabolic process"/>
    <property type="evidence" value="ECO:0007669"/>
    <property type="project" value="InterPro"/>
</dbReference>
<dbReference type="PANTHER" id="PTHR24293">
    <property type="entry name" value="CYTOCHROME P450 FAMILY 46 SUBFAMILY A"/>
    <property type="match status" value="1"/>
</dbReference>
<dbReference type="PANTHER" id="PTHR24293:SF0">
    <property type="entry name" value="CYP46A1 PROTEIN-RELATED"/>
    <property type="match status" value="1"/>
</dbReference>
<evidence type="ECO:0000256" key="1">
    <source>
        <dbReference type="ARBA" id="ARBA00010617"/>
    </source>
</evidence>
<organism evidence="2">
    <name type="scientific">Anguilla anguilla</name>
    <name type="common">European freshwater eel</name>
    <name type="synonym">Muraena anguilla</name>
    <dbReference type="NCBI Taxonomy" id="7936"/>
    <lineage>
        <taxon>Eukaryota</taxon>
        <taxon>Metazoa</taxon>
        <taxon>Chordata</taxon>
        <taxon>Craniata</taxon>
        <taxon>Vertebrata</taxon>
        <taxon>Euteleostomi</taxon>
        <taxon>Actinopterygii</taxon>
        <taxon>Neopterygii</taxon>
        <taxon>Teleostei</taxon>
        <taxon>Anguilliformes</taxon>
        <taxon>Anguillidae</taxon>
        <taxon>Anguilla</taxon>
    </lineage>
</organism>
<dbReference type="Pfam" id="PF00067">
    <property type="entry name" value="p450"/>
    <property type="match status" value="1"/>
</dbReference>
<dbReference type="Gene3D" id="1.10.630.10">
    <property type="entry name" value="Cytochrome P450"/>
    <property type="match status" value="1"/>
</dbReference>
<dbReference type="AlphaFoldDB" id="A0A0E9RM94"/>
<evidence type="ECO:0000313" key="2">
    <source>
        <dbReference type="EMBL" id="JAH30241.1"/>
    </source>
</evidence>
<dbReference type="EMBL" id="GBXM01078336">
    <property type="protein sequence ID" value="JAH30241.1"/>
    <property type="molecule type" value="Transcribed_RNA"/>
</dbReference>
<dbReference type="GO" id="GO:0005506">
    <property type="term" value="F:iron ion binding"/>
    <property type="evidence" value="ECO:0007669"/>
    <property type="project" value="InterPro"/>
</dbReference>
<dbReference type="InterPro" id="IPR036396">
    <property type="entry name" value="Cyt_P450_sf"/>
</dbReference>
<protein>
    <submittedName>
        <fullName evidence="2">Uncharacterized protein</fullName>
    </submittedName>
</protein>
<dbReference type="InterPro" id="IPR039983">
    <property type="entry name" value="CYP46A1"/>
</dbReference>
<comment type="similarity">
    <text evidence="1">Belongs to the cytochrome P450 family.</text>
</comment>
<dbReference type="InterPro" id="IPR001128">
    <property type="entry name" value="Cyt_P450"/>
</dbReference>
<proteinExistence type="inferred from homology"/>
<dbReference type="GO" id="GO:0033781">
    <property type="term" value="F:cholesterol 24-hydroxylase activity"/>
    <property type="evidence" value="ECO:0007669"/>
    <property type="project" value="InterPro"/>
</dbReference>
<reference evidence="2" key="1">
    <citation type="submission" date="2014-11" db="EMBL/GenBank/DDBJ databases">
        <authorList>
            <person name="Amaro Gonzalez C."/>
        </authorList>
    </citation>
    <scope>NUCLEOTIDE SEQUENCE</scope>
</reference>
<reference evidence="2" key="2">
    <citation type="journal article" date="2015" name="Fish Shellfish Immunol.">
        <title>Early steps in the European eel (Anguilla anguilla)-Vibrio vulnificus interaction in the gills: Role of the RtxA13 toxin.</title>
        <authorList>
            <person name="Callol A."/>
            <person name="Pajuelo D."/>
            <person name="Ebbesson L."/>
            <person name="Teles M."/>
            <person name="MacKenzie S."/>
            <person name="Amaro C."/>
        </authorList>
    </citation>
    <scope>NUCLEOTIDE SEQUENCE</scope>
</reference>
<dbReference type="SUPFAM" id="SSF48264">
    <property type="entry name" value="Cytochrome P450"/>
    <property type="match status" value="1"/>
</dbReference>
<accession>A0A0E9RM94</accession>